<evidence type="ECO:0000256" key="4">
    <source>
        <dbReference type="ARBA" id="ARBA00022679"/>
    </source>
</evidence>
<evidence type="ECO:0000256" key="2">
    <source>
        <dbReference type="ARBA" id="ARBA00022475"/>
    </source>
</evidence>
<feature type="transmembrane region" description="Helical" evidence="8">
    <location>
        <begin position="437"/>
        <end position="457"/>
    </location>
</feature>
<dbReference type="RefSeq" id="WP_390243782.1">
    <property type="nucleotide sequence ID" value="NZ_JBHTAB010000003.1"/>
</dbReference>
<evidence type="ECO:0000259" key="9">
    <source>
        <dbReference type="Pfam" id="PF13231"/>
    </source>
</evidence>
<dbReference type="Pfam" id="PF13231">
    <property type="entry name" value="PMT_2"/>
    <property type="match status" value="1"/>
</dbReference>
<dbReference type="Proteomes" id="UP001596460">
    <property type="component" value="Unassembled WGS sequence"/>
</dbReference>
<comment type="subcellular location">
    <subcellularLocation>
        <location evidence="1">Cell membrane</location>
        <topology evidence="1">Multi-pass membrane protein</topology>
    </subcellularLocation>
</comment>
<evidence type="ECO:0000256" key="6">
    <source>
        <dbReference type="ARBA" id="ARBA00022989"/>
    </source>
</evidence>
<feature type="transmembrane region" description="Helical" evidence="8">
    <location>
        <begin position="395"/>
        <end position="417"/>
    </location>
</feature>
<dbReference type="PANTHER" id="PTHR33908:SF11">
    <property type="entry name" value="MEMBRANE PROTEIN"/>
    <property type="match status" value="1"/>
</dbReference>
<keyword evidence="3 11" id="KW-0328">Glycosyltransferase</keyword>
<evidence type="ECO:0000256" key="5">
    <source>
        <dbReference type="ARBA" id="ARBA00022692"/>
    </source>
</evidence>
<dbReference type="GO" id="GO:0016757">
    <property type="term" value="F:glycosyltransferase activity"/>
    <property type="evidence" value="ECO:0007669"/>
    <property type="project" value="UniProtKB-KW"/>
</dbReference>
<evidence type="ECO:0000313" key="12">
    <source>
        <dbReference type="Proteomes" id="UP001596460"/>
    </source>
</evidence>
<feature type="transmembrane region" description="Helical" evidence="8">
    <location>
        <begin position="44"/>
        <end position="62"/>
    </location>
</feature>
<organism evidence="11 12">
    <name type="scientific">Haloferax chudinovii</name>
    <dbReference type="NCBI Taxonomy" id="1109010"/>
    <lineage>
        <taxon>Archaea</taxon>
        <taxon>Methanobacteriati</taxon>
        <taxon>Methanobacteriota</taxon>
        <taxon>Stenosarchaea group</taxon>
        <taxon>Halobacteria</taxon>
        <taxon>Halobacteriales</taxon>
        <taxon>Haloferacaceae</taxon>
        <taxon>Haloferax</taxon>
    </lineage>
</organism>
<keyword evidence="5 8" id="KW-0812">Transmembrane</keyword>
<dbReference type="PANTHER" id="PTHR33908">
    <property type="entry name" value="MANNOSYLTRANSFERASE YKCB-RELATED"/>
    <property type="match status" value="1"/>
</dbReference>
<feature type="domain" description="Glycosyltransferase RgtA/B/C/D-like" evidence="9">
    <location>
        <begin position="147"/>
        <end position="258"/>
    </location>
</feature>
<reference evidence="11 12" key="1">
    <citation type="journal article" date="2019" name="Int. J. Syst. Evol. Microbiol.">
        <title>The Global Catalogue of Microorganisms (GCM) 10K type strain sequencing project: providing services to taxonomists for standard genome sequencing and annotation.</title>
        <authorList>
            <consortium name="The Broad Institute Genomics Platform"/>
            <consortium name="The Broad Institute Genome Sequencing Center for Infectious Disease"/>
            <person name="Wu L."/>
            <person name="Ma J."/>
        </authorList>
    </citation>
    <scope>NUCLEOTIDE SEQUENCE [LARGE SCALE GENOMIC DNA]</scope>
    <source>
        <strain evidence="11 12">DSM 26526</strain>
    </source>
</reference>
<dbReference type="EC" id="2.4.-.-" evidence="11"/>
<keyword evidence="7 8" id="KW-0472">Membrane</keyword>
<accession>A0ABD5XDC4</accession>
<dbReference type="AlphaFoldDB" id="A0ABD5XDC4"/>
<keyword evidence="2" id="KW-1003">Cell membrane</keyword>
<feature type="transmembrane region" description="Helical" evidence="8">
    <location>
        <begin position="469"/>
        <end position="492"/>
    </location>
</feature>
<keyword evidence="4 11" id="KW-0808">Transferase</keyword>
<name>A0ABD5XDC4_9EURY</name>
<dbReference type="GO" id="GO:0008610">
    <property type="term" value="P:lipid biosynthetic process"/>
    <property type="evidence" value="ECO:0007669"/>
    <property type="project" value="UniProtKB-ARBA"/>
</dbReference>
<dbReference type="Pfam" id="PF25230">
    <property type="entry name" value="DUF7846"/>
    <property type="match status" value="1"/>
</dbReference>
<feature type="transmembrane region" description="Helical" evidence="8">
    <location>
        <begin position="213"/>
        <end position="230"/>
    </location>
</feature>
<evidence type="ECO:0000256" key="7">
    <source>
        <dbReference type="ARBA" id="ARBA00023136"/>
    </source>
</evidence>
<dbReference type="EMBL" id="JBHTAB010000003">
    <property type="protein sequence ID" value="MFC7129270.1"/>
    <property type="molecule type" value="Genomic_DNA"/>
</dbReference>
<evidence type="ECO:0000256" key="3">
    <source>
        <dbReference type="ARBA" id="ARBA00022676"/>
    </source>
</evidence>
<dbReference type="InterPro" id="IPR038731">
    <property type="entry name" value="RgtA/B/C-like"/>
</dbReference>
<keyword evidence="6 8" id="KW-1133">Transmembrane helix</keyword>
<comment type="caution">
    <text evidence="11">The sequence shown here is derived from an EMBL/GenBank/DDBJ whole genome shotgun (WGS) entry which is preliminary data.</text>
</comment>
<feature type="transmembrane region" description="Helical" evidence="8">
    <location>
        <begin position="266"/>
        <end position="286"/>
    </location>
</feature>
<dbReference type="InterPro" id="IPR050297">
    <property type="entry name" value="LipidA_mod_glycosyltrf_83"/>
</dbReference>
<keyword evidence="12" id="KW-1185">Reference proteome</keyword>
<feature type="transmembrane region" description="Helical" evidence="8">
    <location>
        <begin position="129"/>
        <end position="155"/>
    </location>
</feature>
<feature type="transmembrane region" description="Helical" evidence="8">
    <location>
        <begin position="342"/>
        <end position="362"/>
    </location>
</feature>
<protein>
    <submittedName>
        <fullName evidence="11">Glycosyltransferase family 39 protein</fullName>
        <ecNumber evidence="11">2.4.-.-</ecNumber>
    </submittedName>
</protein>
<dbReference type="GO" id="GO:0005886">
    <property type="term" value="C:plasma membrane"/>
    <property type="evidence" value="ECO:0007669"/>
    <property type="project" value="UniProtKB-SubCell"/>
</dbReference>
<evidence type="ECO:0000256" key="8">
    <source>
        <dbReference type="SAM" id="Phobius"/>
    </source>
</evidence>
<dbReference type="InterPro" id="IPR057168">
    <property type="entry name" value="DUF7846"/>
</dbReference>
<sequence>MGRRDSNTGWSVPLGGRVRAAVRGLAFGTGFSIDIDRTRTRRRLAALCVSLVVGLVVTWLAVDLFPYHTVNDDEGVYLTQAAMLLEGKLFLYPGQLTEAVRPWFFVVQETPSAPGGVQLYSKYSPAVPALFAVGLAFGLPNLVLGAIAAVSAALVYALTADAFDRTTGVVAAGLLGLSPLFLLTSATFLAYAPTTMLNLGFAVCYVRAARRDSSGYAVVAGALIGAAFFARPYTAVLFALPFIAHSLWALATARRAGTGWVVFRRYAAIALPGLAFVGLTLAYNAVVTGDPLTFPYIAFAPRDGIGFGERAILDYEVVYTPAMGVDTAVEALDLLATRWGPMGWLGTVAAVFGVGVTARRWWGHKTGRNLRGSARRRHHGLGGRDRAFAELSDDALACVVAGVFASVFVGNAAFWGTHNGLRNGLIDLLGPFYHFDALVPLAVFGAAGVVAGARLLRRLAHRRFSASEARGVVFSVLLVSALFAGGVTVGAVEEPYDENRLRTETFASTYEPLLDAGFEQPPLTPSLPGVGAGGLESGAEGIGGGDGGLGVAGDPAAAGTETKALVFHPGPYGDWSAHPFQTLRNDPGFDGPVLYAIDGGAERDVAVLDATNRTPYRFTYRGTWTGAEAPVEPELTRLDVLAGERVDATTALGAPAWANTVSVRVETEEGYARYDAATAENLTVEWSLTPAGVAVTNRPLAAGPARLSVPAGASEVDLAVTYAGDFGETVTYRQTVSVERSGGEVRVVWPPETRVCRLTTDCGTEGEWVGPDGDYLDGVSVETDARVA</sequence>
<proteinExistence type="predicted"/>
<evidence type="ECO:0000313" key="11">
    <source>
        <dbReference type="EMBL" id="MFC7129270.1"/>
    </source>
</evidence>
<feature type="transmembrane region" description="Helical" evidence="8">
    <location>
        <begin position="162"/>
        <end position="182"/>
    </location>
</feature>
<gene>
    <name evidence="11" type="ORF">ACFQI8_07665</name>
</gene>
<evidence type="ECO:0000259" key="10">
    <source>
        <dbReference type="Pfam" id="PF25230"/>
    </source>
</evidence>
<evidence type="ECO:0000256" key="1">
    <source>
        <dbReference type="ARBA" id="ARBA00004651"/>
    </source>
</evidence>
<feature type="domain" description="DUF7846" evidence="10">
    <location>
        <begin position="564"/>
        <end position="735"/>
    </location>
</feature>